<gene>
    <name evidence="1" type="ORF">DWV77_13060</name>
</gene>
<accession>A0A413B4T4</accession>
<name>A0A413B4T4_BACSE</name>
<dbReference type="Proteomes" id="UP000285150">
    <property type="component" value="Unassembled WGS sequence"/>
</dbReference>
<comment type="caution">
    <text evidence="1">The sequence shown here is derived from an EMBL/GenBank/DDBJ whole genome shotgun (WGS) entry which is preliminary data.</text>
</comment>
<organism evidence="1 2">
    <name type="scientific">Bacteroides stercoris</name>
    <dbReference type="NCBI Taxonomy" id="46506"/>
    <lineage>
        <taxon>Bacteria</taxon>
        <taxon>Pseudomonadati</taxon>
        <taxon>Bacteroidota</taxon>
        <taxon>Bacteroidia</taxon>
        <taxon>Bacteroidales</taxon>
        <taxon>Bacteroidaceae</taxon>
        <taxon>Bacteroides</taxon>
    </lineage>
</organism>
<evidence type="ECO:0000313" key="2">
    <source>
        <dbReference type="Proteomes" id="UP000285150"/>
    </source>
</evidence>
<protein>
    <submittedName>
        <fullName evidence="1">Uncharacterized protein</fullName>
    </submittedName>
</protein>
<dbReference type="EMBL" id="QSAF01000016">
    <property type="protein sequence ID" value="RGW32822.1"/>
    <property type="molecule type" value="Genomic_DNA"/>
</dbReference>
<reference evidence="1 2" key="1">
    <citation type="submission" date="2018-08" db="EMBL/GenBank/DDBJ databases">
        <title>A genome reference for cultivated species of the human gut microbiota.</title>
        <authorList>
            <person name="Zou Y."/>
            <person name="Xue W."/>
            <person name="Luo G."/>
        </authorList>
    </citation>
    <scope>NUCLEOTIDE SEQUENCE [LARGE SCALE GENOMIC DNA]</scope>
    <source>
        <strain evidence="1 2">AF12-7</strain>
    </source>
</reference>
<dbReference type="RefSeq" id="WP_117858694.1">
    <property type="nucleotide sequence ID" value="NZ_JAQCSR010000016.1"/>
</dbReference>
<sequence length="79" mass="9171">MERPPKKYIVQIDTFYLADMLFYWSYYNQPCSLLMQKPNTEGLTAVKLVVSNDEAANFLLRVKEKTGCKLYDVTDNAPK</sequence>
<proteinExistence type="predicted"/>
<dbReference type="AlphaFoldDB" id="A0A413B4T4"/>
<evidence type="ECO:0000313" key="1">
    <source>
        <dbReference type="EMBL" id="RGW32822.1"/>
    </source>
</evidence>